<dbReference type="Proteomes" id="UP000728032">
    <property type="component" value="Unassembled WGS sequence"/>
</dbReference>
<dbReference type="PANTHER" id="PTHR37406:SF1">
    <property type="entry name" value="T4-TYPE LYSOZYME 1-RELATED"/>
    <property type="match status" value="1"/>
</dbReference>
<dbReference type="Pfam" id="PF00959">
    <property type="entry name" value="Phage_lysozyme"/>
    <property type="match status" value="1"/>
</dbReference>
<dbReference type="GO" id="GO:0009253">
    <property type="term" value="P:peptidoglycan catabolic process"/>
    <property type="evidence" value="ECO:0007669"/>
    <property type="project" value="InterPro"/>
</dbReference>
<dbReference type="InterPro" id="IPR023347">
    <property type="entry name" value="Lysozyme_dom_sf"/>
</dbReference>
<dbReference type="EMBL" id="CAJPVJ010030441">
    <property type="protein sequence ID" value="CAG2180164.1"/>
    <property type="molecule type" value="Genomic_DNA"/>
</dbReference>
<reference evidence="3" key="1">
    <citation type="submission" date="2020-11" db="EMBL/GenBank/DDBJ databases">
        <authorList>
            <person name="Tran Van P."/>
        </authorList>
    </citation>
    <scope>NUCLEOTIDE SEQUENCE</scope>
</reference>
<organism evidence="3">
    <name type="scientific">Oppiella nova</name>
    <dbReference type="NCBI Taxonomy" id="334625"/>
    <lineage>
        <taxon>Eukaryota</taxon>
        <taxon>Metazoa</taxon>
        <taxon>Ecdysozoa</taxon>
        <taxon>Arthropoda</taxon>
        <taxon>Chelicerata</taxon>
        <taxon>Arachnida</taxon>
        <taxon>Acari</taxon>
        <taxon>Acariformes</taxon>
        <taxon>Sarcoptiformes</taxon>
        <taxon>Oribatida</taxon>
        <taxon>Brachypylina</taxon>
        <taxon>Oppioidea</taxon>
        <taxon>Oppiidae</taxon>
        <taxon>Oppiella</taxon>
    </lineage>
</organism>
<dbReference type="AlphaFoldDB" id="A0A7R9MNB7"/>
<accession>A0A7R9MNB7</accession>
<keyword evidence="1" id="KW-0929">Antimicrobial</keyword>
<dbReference type="Gene3D" id="1.10.530.40">
    <property type="match status" value="1"/>
</dbReference>
<dbReference type="GO" id="GO:0003796">
    <property type="term" value="F:lysozyme activity"/>
    <property type="evidence" value="ECO:0007669"/>
    <property type="project" value="InterPro"/>
</dbReference>
<gene>
    <name evidence="3" type="ORF">ONB1V03_LOCUS19587</name>
</gene>
<evidence type="ECO:0000256" key="1">
    <source>
        <dbReference type="ARBA" id="ARBA00022529"/>
    </source>
</evidence>
<dbReference type="SUPFAM" id="SSF53955">
    <property type="entry name" value="Lysozyme-like"/>
    <property type="match status" value="1"/>
</dbReference>
<dbReference type="EMBL" id="OC945266">
    <property type="protein sequence ID" value="CAD7663027.1"/>
    <property type="molecule type" value="Genomic_DNA"/>
</dbReference>
<dbReference type="OrthoDB" id="5945565at2759"/>
<evidence type="ECO:0008006" key="5">
    <source>
        <dbReference type="Google" id="ProtNLM"/>
    </source>
</evidence>
<keyword evidence="4" id="KW-1185">Reference proteome</keyword>
<keyword evidence="2" id="KW-0081">Bacteriolytic enzyme</keyword>
<dbReference type="InterPro" id="IPR052619">
    <property type="entry name" value="Phage_lysozyme-like"/>
</dbReference>
<evidence type="ECO:0000256" key="2">
    <source>
        <dbReference type="ARBA" id="ARBA00022638"/>
    </source>
</evidence>
<protein>
    <recommendedName>
        <fullName evidence="5">Lysozyme</fullName>
    </recommendedName>
</protein>
<dbReference type="PANTHER" id="PTHR37406">
    <property type="entry name" value="T4-TYPE LYSOZYME 1-RELATED"/>
    <property type="match status" value="1"/>
</dbReference>
<dbReference type="InterPro" id="IPR002196">
    <property type="entry name" value="Glyco_hydro_24"/>
</dbReference>
<evidence type="ECO:0000313" key="4">
    <source>
        <dbReference type="Proteomes" id="UP000728032"/>
    </source>
</evidence>
<dbReference type="GO" id="GO:0042742">
    <property type="term" value="P:defense response to bacterium"/>
    <property type="evidence" value="ECO:0007669"/>
    <property type="project" value="UniProtKB-KW"/>
</dbReference>
<sequence>MFIEGECLCCYYDTENIPTIGIGFNLQRADAAQVMAKYNLTLSNVLKDCQDKTTTHCLTDADGKDLFDTMTYPEFEACVDRYAPGLPPVKRAAIIDVALAGCPKLKKYVNMLDALNKQNWKTAADELRNSLWCKKVGKNRCDSDYNCIAGQFVKN</sequence>
<dbReference type="GO" id="GO:0016998">
    <property type="term" value="P:cell wall macromolecule catabolic process"/>
    <property type="evidence" value="ECO:0007669"/>
    <property type="project" value="InterPro"/>
</dbReference>
<proteinExistence type="predicted"/>
<dbReference type="InterPro" id="IPR023346">
    <property type="entry name" value="Lysozyme-like_dom_sf"/>
</dbReference>
<evidence type="ECO:0000313" key="3">
    <source>
        <dbReference type="EMBL" id="CAD7663027.1"/>
    </source>
</evidence>
<dbReference type="GO" id="GO:0031640">
    <property type="term" value="P:killing of cells of another organism"/>
    <property type="evidence" value="ECO:0007669"/>
    <property type="project" value="UniProtKB-KW"/>
</dbReference>
<name>A0A7R9MNB7_9ACAR</name>